<dbReference type="Pfam" id="PF00041">
    <property type="entry name" value="fn3"/>
    <property type="match status" value="1"/>
</dbReference>
<dbReference type="InterPro" id="IPR003961">
    <property type="entry name" value="FN3_dom"/>
</dbReference>
<feature type="domain" description="Fibronectin type-III" evidence="11">
    <location>
        <begin position="474"/>
        <end position="559"/>
    </location>
</feature>
<keyword evidence="6" id="KW-0119">Carbohydrate metabolism</keyword>
<keyword evidence="5" id="KW-0136">Cellulose degradation</keyword>
<sequence>MALTNMTGRLRWRWPVAFATAAAALVTAAGTAGAVALAAPDAPPAQAVAAVPAKDWLHTVGNRIVDEAGNQVWLTGANWFGYNASERVFHGLWSANITTLTKSMADHGINLVRVPISTQLLLEWRAGTVVTAPNVNTFANPELLNKNNLQIFDFWLQLCEQFGIKVMLDVHSALADNSGHIHPVWWNGSVTVEQFYQAWEWVTTRYRDNDTIIAMDVKNEPHGTPNSPPRAKWDNTTDQDNFKNACETAGRRILAINPNVLILCEGIEVYPREGKSWSSPNTNPDQSPNYYYNWWGGNLRGVATNPINLGANQDQLVYSPHDYGPLVFDQPWFQKPFDKATLTTDVWRPNWLYIHEGGTAPLLIGEWGGRLGQDARQDRWMTALRDLIVENGLHQTFWVLNPNSGDTGGLLLDDWVTWDQTKYNLLKPALWQFQNKFVSLDHQIRLGGIDSTTGINLADRYGGGSGSDTTPPSVPGTLRVTATTSNSVSLAWNASTDNVGVAGYNVYRAGVQVGTPAGTTFTDTGLSAATAYSYTVRARDAAGNLSAASTAVTGTTQPGGGGGGGCTATYRTTGSWQGGFQAEVTVANSGTAAIAGWTVSLSIASGRSINNLWNGTLTGSNVTNAPHNGNLAPAATTSFGFVANGDVTGGVSVVGCTAR</sequence>
<feature type="region of interest" description="Disordered" evidence="9">
    <location>
        <begin position="217"/>
        <end position="238"/>
    </location>
</feature>
<evidence type="ECO:0000259" key="12">
    <source>
        <dbReference type="PROSITE" id="PS51173"/>
    </source>
</evidence>
<dbReference type="InterPro" id="IPR008965">
    <property type="entry name" value="CBM2/CBM3_carb-bd_dom_sf"/>
</dbReference>
<dbReference type="SUPFAM" id="SSF49384">
    <property type="entry name" value="Carbohydrate-binding domain"/>
    <property type="match status" value="1"/>
</dbReference>
<dbReference type="Gene3D" id="2.60.40.290">
    <property type="match status" value="1"/>
</dbReference>
<evidence type="ECO:0000256" key="6">
    <source>
        <dbReference type="ARBA" id="ARBA00023277"/>
    </source>
</evidence>
<dbReference type="CDD" id="cd00063">
    <property type="entry name" value="FN3"/>
    <property type="match status" value="1"/>
</dbReference>
<dbReference type="PROSITE" id="PS50853">
    <property type="entry name" value="FN3"/>
    <property type="match status" value="1"/>
</dbReference>
<dbReference type="Gene3D" id="2.60.40.10">
    <property type="entry name" value="Immunoglobulins"/>
    <property type="match status" value="1"/>
</dbReference>
<gene>
    <name evidence="13" type="ORF">Rhe02_45280</name>
</gene>
<dbReference type="PROSITE" id="PS00659">
    <property type="entry name" value="GLYCOSYL_HYDROL_F5"/>
    <property type="match status" value="1"/>
</dbReference>
<keyword evidence="8" id="KW-0624">Polysaccharide degradation</keyword>
<dbReference type="GO" id="GO:0030245">
    <property type="term" value="P:cellulose catabolic process"/>
    <property type="evidence" value="ECO:0007669"/>
    <property type="project" value="UniProtKB-KW"/>
</dbReference>
<comment type="caution">
    <text evidence="13">The sequence shown here is derived from an EMBL/GenBank/DDBJ whole genome shotgun (WGS) entry which is preliminary data.</text>
</comment>
<dbReference type="PANTHER" id="PTHR35923:SF2">
    <property type="entry name" value="ENDOGLUCANASE"/>
    <property type="match status" value="1"/>
</dbReference>
<organism evidence="13 14">
    <name type="scientific">Rhizocola hellebori</name>
    <dbReference type="NCBI Taxonomy" id="1392758"/>
    <lineage>
        <taxon>Bacteria</taxon>
        <taxon>Bacillati</taxon>
        <taxon>Actinomycetota</taxon>
        <taxon>Actinomycetes</taxon>
        <taxon>Micromonosporales</taxon>
        <taxon>Micromonosporaceae</taxon>
        <taxon>Rhizocola</taxon>
    </lineage>
</organism>
<keyword evidence="7" id="KW-0326">Glycosidase</keyword>
<dbReference type="PANTHER" id="PTHR35923">
    <property type="entry name" value="MAJOR EXTRACELLULAR ENDOGLUCANASE"/>
    <property type="match status" value="1"/>
</dbReference>
<evidence type="ECO:0000256" key="3">
    <source>
        <dbReference type="ARBA" id="ARBA00022729"/>
    </source>
</evidence>
<feature type="chain" id="PRO_5038798550" description="cellulase" evidence="10">
    <location>
        <begin position="39"/>
        <end position="659"/>
    </location>
</feature>
<evidence type="ECO:0000313" key="14">
    <source>
        <dbReference type="Proteomes" id="UP000612899"/>
    </source>
</evidence>
<dbReference type="Proteomes" id="UP000612899">
    <property type="component" value="Unassembled WGS sequence"/>
</dbReference>
<evidence type="ECO:0000256" key="2">
    <source>
        <dbReference type="ARBA" id="ARBA00012601"/>
    </source>
</evidence>
<dbReference type="FunFam" id="2.60.40.10:FF:001114">
    <property type="entry name" value="Chitinase A1"/>
    <property type="match status" value="1"/>
</dbReference>
<dbReference type="InterPro" id="IPR012291">
    <property type="entry name" value="CBM2_carb-bd_dom_sf"/>
</dbReference>
<evidence type="ECO:0000313" key="13">
    <source>
        <dbReference type="EMBL" id="GIH06461.1"/>
    </source>
</evidence>
<dbReference type="GO" id="GO:0008810">
    <property type="term" value="F:cellulase activity"/>
    <property type="evidence" value="ECO:0007669"/>
    <property type="project" value="UniProtKB-EC"/>
</dbReference>
<protein>
    <recommendedName>
        <fullName evidence="2">cellulase</fullName>
        <ecNumber evidence="2">3.2.1.4</ecNumber>
    </recommendedName>
</protein>
<keyword evidence="4" id="KW-0378">Hydrolase</keyword>
<dbReference type="AlphaFoldDB" id="A0A8J3VHX9"/>
<feature type="domain" description="CBM2" evidence="12">
    <location>
        <begin position="559"/>
        <end position="659"/>
    </location>
</feature>
<dbReference type="InterPro" id="IPR013783">
    <property type="entry name" value="Ig-like_fold"/>
</dbReference>
<proteinExistence type="predicted"/>
<dbReference type="InterPro" id="IPR017853">
    <property type="entry name" value="GH"/>
</dbReference>
<evidence type="ECO:0000259" key="11">
    <source>
        <dbReference type="PROSITE" id="PS50853"/>
    </source>
</evidence>
<comment type="catalytic activity">
    <reaction evidence="1">
        <text>Endohydrolysis of (1-&gt;4)-beta-D-glucosidic linkages in cellulose, lichenin and cereal beta-D-glucans.</text>
        <dbReference type="EC" id="3.2.1.4"/>
    </reaction>
</comment>
<reference evidence="13" key="1">
    <citation type="submission" date="2021-01" db="EMBL/GenBank/DDBJ databases">
        <title>Whole genome shotgun sequence of Rhizocola hellebori NBRC 109834.</title>
        <authorList>
            <person name="Komaki H."/>
            <person name="Tamura T."/>
        </authorList>
    </citation>
    <scope>NUCLEOTIDE SEQUENCE</scope>
    <source>
        <strain evidence="13">NBRC 109834</strain>
    </source>
</reference>
<dbReference type="InterPro" id="IPR036116">
    <property type="entry name" value="FN3_sf"/>
</dbReference>
<dbReference type="InterPro" id="IPR001547">
    <property type="entry name" value="Glyco_hydro_5"/>
</dbReference>
<dbReference type="InterPro" id="IPR001919">
    <property type="entry name" value="CBD2"/>
</dbReference>
<dbReference type="EMBL" id="BONY01000027">
    <property type="protein sequence ID" value="GIH06461.1"/>
    <property type="molecule type" value="Genomic_DNA"/>
</dbReference>
<evidence type="ECO:0000256" key="4">
    <source>
        <dbReference type="ARBA" id="ARBA00022801"/>
    </source>
</evidence>
<evidence type="ECO:0000256" key="1">
    <source>
        <dbReference type="ARBA" id="ARBA00000966"/>
    </source>
</evidence>
<evidence type="ECO:0000256" key="8">
    <source>
        <dbReference type="ARBA" id="ARBA00023326"/>
    </source>
</evidence>
<feature type="signal peptide" evidence="10">
    <location>
        <begin position="1"/>
        <end position="38"/>
    </location>
</feature>
<dbReference type="EC" id="3.2.1.4" evidence="2"/>
<evidence type="ECO:0000256" key="9">
    <source>
        <dbReference type="SAM" id="MobiDB-lite"/>
    </source>
</evidence>
<dbReference type="GO" id="GO:0030247">
    <property type="term" value="F:polysaccharide binding"/>
    <property type="evidence" value="ECO:0007669"/>
    <property type="project" value="UniProtKB-UniRule"/>
</dbReference>
<evidence type="ECO:0000256" key="5">
    <source>
        <dbReference type="ARBA" id="ARBA00023001"/>
    </source>
</evidence>
<dbReference type="Pfam" id="PF00553">
    <property type="entry name" value="CBM_2"/>
    <property type="match status" value="1"/>
</dbReference>
<dbReference type="SMART" id="SM00637">
    <property type="entry name" value="CBD_II"/>
    <property type="match status" value="1"/>
</dbReference>
<dbReference type="InterPro" id="IPR018087">
    <property type="entry name" value="Glyco_hydro_5_CS"/>
</dbReference>
<accession>A0A8J3VHX9</accession>
<name>A0A8J3VHX9_9ACTN</name>
<dbReference type="SUPFAM" id="SSF49265">
    <property type="entry name" value="Fibronectin type III"/>
    <property type="match status" value="1"/>
</dbReference>
<keyword evidence="14" id="KW-1185">Reference proteome</keyword>
<dbReference type="Gene3D" id="3.20.20.80">
    <property type="entry name" value="Glycosidases"/>
    <property type="match status" value="1"/>
</dbReference>
<dbReference type="SMART" id="SM00060">
    <property type="entry name" value="FN3"/>
    <property type="match status" value="1"/>
</dbReference>
<evidence type="ECO:0000256" key="7">
    <source>
        <dbReference type="ARBA" id="ARBA00023295"/>
    </source>
</evidence>
<keyword evidence="3 10" id="KW-0732">Signal</keyword>
<evidence type="ECO:0000256" key="10">
    <source>
        <dbReference type="SAM" id="SignalP"/>
    </source>
</evidence>
<dbReference type="PROSITE" id="PS51173">
    <property type="entry name" value="CBM2"/>
    <property type="match status" value="1"/>
</dbReference>
<dbReference type="RefSeq" id="WP_203910275.1">
    <property type="nucleotide sequence ID" value="NZ_BONY01000027.1"/>
</dbReference>
<dbReference type="Pfam" id="PF00150">
    <property type="entry name" value="Cellulase"/>
    <property type="match status" value="1"/>
</dbReference>
<dbReference type="SUPFAM" id="SSF51445">
    <property type="entry name" value="(Trans)glycosidases"/>
    <property type="match status" value="1"/>
</dbReference>